<feature type="transmembrane region" description="Helical" evidence="1">
    <location>
        <begin position="21"/>
        <end position="40"/>
    </location>
</feature>
<evidence type="ECO:0000256" key="1">
    <source>
        <dbReference type="SAM" id="Phobius"/>
    </source>
</evidence>
<dbReference type="AlphaFoldDB" id="A0A6F9XQQ2"/>
<proteinExistence type="predicted"/>
<dbReference type="EMBL" id="BLAN01000006">
    <property type="protein sequence ID" value="GET07527.1"/>
    <property type="molecule type" value="Genomic_DNA"/>
</dbReference>
<comment type="caution">
    <text evidence="2">The sequence shown here is derived from an EMBL/GenBank/DDBJ whole genome shotgun (WGS) entry which is preliminary data.</text>
</comment>
<keyword evidence="1" id="KW-0472">Membrane</keyword>
<evidence type="ECO:0000313" key="2">
    <source>
        <dbReference type="EMBL" id="GET07527.1"/>
    </source>
</evidence>
<keyword evidence="1" id="KW-1133">Transmembrane helix</keyword>
<name>A0A6F9XQQ2_9LACO</name>
<dbReference type="Proteomes" id="UP000494178">
    <property type="component" value="Unassembled WGS sequence"/>
</dbReference>
<dbReference type="RefSeq" id="WP_172585461.1">
    <property type="nucleotide sequence ID" value="NZ_BLAN01000006.1"/>
</dbReference>
<keyword evidence="1" id="KW-0812">Transmembrane</keyword>
<reference evidence="2" key="1">
    <citation type="submission" date="2019-10" db="EMBL/GenBank/DDBJ databases">
        <title>Lactobacillus agilis SY111 Whole Genome Sequencing Project.</title>
        <authorList>
            <person name="Suzuki S."/>
            <person name="Endo A."/>
            <person name="Maeno S."/>
            <person name="Shiwa Y."/>
            <person name="Matsutani M."/>
            <person name="Kajikawa A."/>
        </authorList>
    </citation>
    <scope>NUCLEOTIDE SEQUENCE</scope>
    <source>
        <strain evidence="2">SY111</strain>
    </source>
</reference>
<sequence length="60" mass="6689">MNAAKNIGLFLLGLGILRTDTLGLVTVSLASILLIVYLLLSPAYWQLEEQQEQQEQKDSK</sequence>
<gene>
    <name evidence="2" type="ORF">SY111_01510</name>
</gene>
<protein>
    <submittedName>
        <fullName evidence="2">Uncharacterized protein</fullName>
    </submittedName>
</protein>
<accession>A0A6F9XQQ2</accession>
<organism evidence="2">
    <name type="scientific">Ligilactobacillus agilis</name>
    <dbReference type="NCBI Taxonomy" id="1601"/>
    <lineage>
        <taxon>Bacteria</taxon>
        <taxon>Bacillati</taxon>
        <taxon>Bacillota</taxon>
        <taxon>Bacilli</taxon>
        <taxon>Lactobacillales</taxon>
        <taxon>Lactobacillaceae</taxon>
        <taxon>Ligilactobacillus</taxon>
    </lineage>
</organism>